<organism evidence="1 2">
    <name type="scientific">Hypholoma sublateritium (strain FD-334 SS-4)</name>
    <dbReference type="NCBI Taxonomy" id="945553"/>
    <lineage>
        <taxon>Eukaryota</taxon>
        <taxon>Fungi</taxon>
        <taxon>Dikarya</taxon>
        <taxon>Basidiomycota</taxon>
        <taxon>Agaricomycotina</taxon>
        <taxon>Agaricomycetes</taxon>
        <taxon>Agaricomycetidae</taxon>
        <taxon>Agaricales</taxon>
        <taxon>Agaricineae</taxon>
        <taxon>Strophariaceae</taxon>
        <taxon>Hypholoma</taxon>
    </lineage>
</organism>
<evidence type="ECO:0000313" key="2">
    <source>
        <dbReference type="Proteomes" id="UP000054270"/>
    </source>
</evidence>
<dbReference type="InterPro" id="IPR043502">
    <property type="entry name" value="DNA/RNA_pol_sf"/>
</dbReference>
<dbReference type="STRING" id="945553.A0A0D2N1Y4"/>
<sequence>VYLDNIVIYSDSLEEHIKHVILVLEILTKKQFYLLELKLNFLCNKVKILGRIVDDDGILMDPHKVDALIKWKVPIMRNLLRGFLGTAGY</sequence>
<dbReference type="AlphaFoldDB" id="A0A0D2N1Y4"/>
<protein>
    <recommendedName>
        <fullName evidence="3">Reverse transcriptase domain-containing protein</fullName>
    </recommendedName>
</protein>
<dbReference type="PANTHER" id="PTHR33064:SF37">
    <property type="entry name" value="RIBONUCLEASE H"/>
    <property type="match status" value="1"/>
</dbReference>
<dbReference type="InterPro" id="IPR051320">
    <property type="entry name" value="Viral_Replic_Matur_Polypro"/>
</dbReference>
<reference evidence="2" key="1">
    <citation type="submission" date="2014-04" db="EMBL/GenBank/DDBJ databases">
        <title>Evolutionary Origins and Diversification of the Mycorrhizal Mutualists.</title>
        <authorList>
            <consortium name="DOE Joint Genome Institute"/>
            <consortium name="Mycorrhizal Genomics Consortium"/>
            <person name="Kohler A."/>
            <person name="Kuo A."/>
            <person name="Nagy L.G."/>
            <person name="Floudas D."/>
            <person name="Copeland A."/>
            <person name="Barry K.W."/>
            <person name="Cichocki N."/>
            <person name="Veneault-Fourrey C."/>
            <person name="LaButti K."/>
            <person name="Lindquist E.A."/>
            <person name="Lipzen A."/>
            <person name="Lundell T."/>
            <person name="Morin E."/>
            <person name="Murat C."/>
            <person name="Riley R."/>
            <person name="Ohm R."/>
            <person name="Sun H."/>
            <person name="Tunlid A."/>
            <person name="Henrissat B."/>
            <person name="Grigoriev I.V."/>
            <person name="Hibbett D.S."/>
            <person name="Martin F."/>
        </authorList>
    </citation>
    <scope>NUCLEOTIDE SEQUENCE [LARGE SCALE GENOMIC DNA]</scope>
    <source>
        <strain evidence="2">FD-334 SS-4</strain>
    </source>
</reference>
<feature type="non-terminal residue" evidence="1">
    <location>
        <position position="1"/>
    </location>
</feature>
<dbReference type="Proteomes" id="UP000054270">
    <property type="component" value="Unassembled WGS sequence"/>
</dbReference>
<dbReference type="InterPro" id="IPR043128">
    <property type="entry name" value="Rev_trsase/Diguanyl_cyclase"/>
</dbReference>
<dbReference type="OMA" id="HTISHVK"/>
<dbReference type="SUPFAM" id="SSF56672">
    <property type="entry name" value="DNA/RNA polymerases"/>
    <property type="match status" value="1"/>
</dbReference>
<evidence type="ECO:0000313" key="1">
    <source>
        <dbReference type="EMBL" id="KJA13184.1"/>
    </source>
</evidence>
<accession>A0A0D2N1Y4</accession>
<dbReference type="EMBL" id="KN817773">
    <property type="protein sequence ID" value="KJA13184.1"/>
    <property type="molecule type" value="Genomic_DNA"/>
</dbReference>
<feature type="non-terminal residue" evidence="1">
    <location>
        <position position="89"/>
    </location>
</feature>
<keyword evidence="2" id="KW-1185">Reference proteome</keyword>
<name>A0A0D2N1Y4_HYPSF</name>
<evidence type="ECO:0008006" key="3">
    <source>
        <dbReference type="Google" id="ProtNLM"/>
    </source>
</evidence>
<dbReference type="Gene3D" id="3.30.70.270">
    <property type="match status" value="1"/>
</dbReference>
<gene>
    <name evidence="1" type="ORF">HYPSUDRAFT_102402</name>
</gene>
<dbReference type="OrthoDB" id="1750432at2759"/>
<dbReference type="PANTHER" id="PTHR33064">
    <property type="entry name" value="POL PROTEIN"/>
    <property type="match status" value="1"/>
</dbReference>
<proteinExistence type="predicted"/>